<feature type="transmembrane region" description="Helical" evidence="5">
    <location>
        <begin position="109"/>
        <end position="128"/>
    </location>
</feature>
<comment type="subcellular location">
    <subcellularLocation>
        <location evidence="1">Membrane</location>
        <topology evidence="1">Multi-pass membrane protein</topology>
    </subcellularLocation>
</comment>
<feature type="transmembrane region" description="Helical" evidence="5">
    <location>
        <begin position="135"/>
        <end position="152"/>
    </location>
</feature>
<dbReference type="Pfam" id="PF13515">
    <property type="entry name" value="FUSC_2"/>
    <property type="match status" value="1"/>
</dbReference>
<dbReference type="EMBL" id="JASOOY020000027">
    <property type="protein sequence ID" value="MEO3717439.1"/>
    <property type="molecule type" value="Genomic_DNA"/>
</dbReference>
<dbReference type="Proteomes" id="UP001223646">
    <property type="component" value="Unassembled WGS sequence"/>
</dbReference>
<keyword evidence="3 5" id="KW-1133">Transmembrane helix</keyword>
<gene>
    <name evidence="7" type="ORF">QP460_007550</name>
</gene>
<evidence type="ECO:0000313" key="7">
    <source>
        <dbReference type="EMBL" id="MEO3717439.1"/>
    </source>
</evidence>
<evidence type="ECO:0000256" key="5">
    <source>
        <dbReference type="SAM" id="Phobius"/>
    </source>
</evidence>
<evidence type="ECO:0000256" key="2">
    <source>
        <dbReference type="ARBA" id="ARBA00022692"/>
    </source>
</evidence>
<feature type="transmembrane region" description="Helical" evidence="5">
    <location>
        <begin position="205"/>
        <end position="225"/>
    </location>
</feature>
<accession>A0AAW9SJU3</accession>
<evidence type="ECO:0000256" key="4">
    <source>
        <dbReference type="ARBA" id="ARBA00023136"/>
    </source>
</evidence>
<dbReference type="InterPro" id="IPR049453">
    <property type="entry name" value="Memb_transporter_dom"/>
</dbReference>
<sequence>MAGIAGGEDKDAAAARDLEDIAPAHVGDLVEAKETQFVEDNPRPDFQDFRNTYLHPASRAANKLRQKVRPRTRFLHAVARVRSRWMLIVQATLAAGLAYWFALEVLGHPNPFFAPMAAFISLNVMTAGPRLKHSVELVLGASLGVGIGDVIISILGSGIWQLTVGVFVAMIIGVFVGRGPLVVNQAASSAVLIATIIPPGTAGSYYRMIDALVGGVVGIIVLMVLPRSPLAGARRKVAKVLDMGADVLYDIGIGMKEGDTDRIRTALSVVRSMQAQVSLMDRTVADAGEQVRISPLLWRSRDRIHSLSRMVHPVDNAMRNIRVLARRAITAREDHIDFSPELCGLVLGVSEGTRLVSHVLDDEAAVRRIPEWGELPFESGDIAIAQLSEGSGEVKLEDVVRYLRRLAAKMHPRVIEDATLSEQVVFAQSRSLVVDLLQVCGLSRRSAVATLPPTTPFPAMPPEVWDE</sequence>
<reference evidence="7" key="2">
    <citation type="submission" date="2024-05" db="EMBL/GenBank/DDBJ databases">
        <authorList>
            <person name="Wolfe A."/>
        </authorList>
    </citation>
    <scope>NUCLEOTIDE SEQUENCE</scope>
    <source>
        <strain evidence="7">UMB1064</strain>
    </source>
</reference>
<evidence type="ECO:0000259" key="6">
    <source>
        <dbReference type="Pfam" id="PF13515"/>
    </source>
</evidence>
<keyword evidence="2 5" id="KW-0812">Transmembrane</keyword>
<feature type="transmembrane region" description="Helical" evidence="5">
    <location>
        <begin position="85"/>
        <end position="103"/>
    </location>
</feature>
<feature type="transmembrane region" description="Helical" evidence="5">
    <location>
        <begin position="158"/>
        <end position="176"/>
    </location>
</feature>
<evidence type="ECO:0000256" key="1">
    <source>
        <dbReference type="ARBA" id="ARBA00004141"/>
    </source>
</evidence>
<comment type="caution">
    <text evidence="7">The sequence shown here is derived from an EMBL/GenBank/DDBJ whole genome shotgun (WGS) entry which is preliminary data.</text>
</comment>
<name>A0AAW9SJU3_CORAY</name>
<feature type="domain" description="Integral membrane bound transporter" evidence="6">
    <location>
        <begin position="99"/>
        <end position="221"/>
    </location>
</feature>
<evidence type="ECO:0000313" key="8">
    <source>
        <dbReference type="Proteomes" id="UP001223646"/>
    </source>
</evidence>
<organism evidence="7 8">
    <name type="scientific">Corynebacterium amycolatum</name>
    <dbReference type="NCBI Taxonomy" id="43765"/>
    <lineage>
        <taxon>Bacteria</taxon>
        <taxon>Bacillati</taxon>
        <taxon>Actinomycetota</taxon>
        <taxon>Actinomycetes</taxon>
        <taxon>Mycobacteriales</taxon>
        <taxon>Corynebacteriaceae</taxon>
        <taxon>Corynebacterium</taxon>
    </lineage>
</organism>
<evidence type="ECO:0000256" key="3">
    <source>
        <dbReference type="ARBA" id="ARBA00022989"/>
    </source>
</evidence>
<keyword evidence="4 5" id="KW-0472">Membrane</keyword>
<dbReference type="AlphaFoldDB" id="A0AAW9SJU3"/>
<proteinExistence type="predicted"/>
<dbReference type="RefSeq" id="WP_070628505.1">
    <property type="nucleotide sequence ID" value="NZ_CP175784.1"/>
</dbReference>
<protein>
    <submittedName>
        <fullName evidence="7">FUSC family protein</fullName>
    </submittedName>
</protein>
<reference evidence="7" key="1">
    <citation type="submission" date="2023-05" db="EMBL/GenBank/DDBJ databases">
        <authorList>
            <person name="Du J."/>
        </authorList>
    </citation>
    <scope>NUCLEOTIDE SEQUENCE</scope>
    <source>
        <strain evidence="7">UMB1064</strain>
    </source>
</reference>
<dbReference type="GO" id="GO:0016020">
    <property type="term" value="C:membrane"/>
    <property type="evidence" value="ECO:0007669"/>
    <property type="project" value="UniProtKB-SubCell"/>
</dbReference>